<protein>
    <submittedName>
        <fullName evidence="5">Alpha/beta hydrolase</fullName>
    </submittedName>
</protein>
<dbReference type="InterPro" id="IPR029058">
    <property type="entry name" value="AB_hydrolase_fold"/>
</dbReference>
<dbReference type="PANTHER" id="PTHR22946:SF9">
    <property type="entry name" value="POLYKETIDE TRANSFERASE AF380"/>
    <property type="match status" value="1"/>
</dbReference>
<comment type="similarity">
    <text evidence="1">Belongs to the AB hydrolase superfamily.</text>
</comment>
<sequence>MRNDDEITTAFILASGPFTGAVLWEEVSGRLREAGAEVHAASLTRAGGAEDVDLDTHIADVVRLIDGAAAPQVVLVGHDYAINPVLGAAQQRAPRVARIVCLDTVLPQDGDVPLLVVPDPQAQALLRDRPDALVPAPAPGQWQRWGDTTGLSQADLDRLSALAAPQPGRTLTRPLHLSDALAGVPTSGILCTAAGTTIAGVQRLVSMGLPQLRHLADPRVGFFELATGHWPMLSCPDELAVTLLRAAAGEGRRLAPPASKPFHERPFVTDTVEVPRVRIGRVDLHLPDTDEPRPAVLFVHGGPLPAGAAPTPRDWPLYLGYARLAAGRGLVGAVVEHRLHALSDYPTAAADLKEAIELLRADPRVDADRIALWFFSGGGLLLSDHLDAPVSGLRCIAATYPVLAPLPGWTGVDPRFCPASVLPKAGALPIVLTRAGLESPEIAETVTAFLAAAAQCGASVELVDVPQGRHGFDCEEPTEEARAAVRHAMHSVLAHLRHPGDSFPAGEPPTGARDTGVI</sequence>
<dbReference type="Gene3D" id="3.40.50.1820">
    <property type="entry name" value="alpha/beta hydrolase"/>
    <property type="match status" value="2"/>
</dbReference>
<dbReference type="PANTHER" id="PTHR22946">
    <property type="entry name" value="DIENELACTONE HYDROLASE DOMAIN-CONTAINING PROTEIN-RELATED"/>
    <property type="match status" value="1"/>
</dbReference>
<keyword evidence="2 5" id="KW-0378">Hydrolase</keyword>
<feature type="region of interest" description="Disordered" evidence="3">
    <location>
        <begin position="497"/>
        <end position="518"/>
    </location>
</feature>
<dbReference type="SUPFAM" id="SSF53474">
    <property type="entry name" value="alpha/beta-Hydrolases"/>
    <property type="match status" value="2"/>
</dbReference>
<dbReference type="GO" id="GO:0016787">
    <property type="term" value="F:hydrolase activity"/>
    <property type="evidence" value="ECO:0007669"/>
    <property type="project" value="UniProtKB-KW"/>
</dbReference>
<accession>A0ABW1F7U3</accession>
<dbReference type="RefSeq" id="WP_345328294.1">
    <property type="nucleotide sequence ID" value="NZ_BAAAVH010000016.1"/>
</dbReference>
<dbReference type="Pfam" id="PF20434">
    <property type="entry name" value="BD-FAE"/>
    <property type="match status" value="1"/>
</dbReference>
<evidence type="ECO:0000313" key="6">
    <source>
        <dbReference type="Proteomes" id="UP001596067"/>
    </source>
</evidence>
<dbReference type="EMBL" id="JBHSOD010000078">
    <property type="protein sequence ID" value="MFC5890306.1"/>
    <property type="molecule type" value="Genomic_DNA"/>
</dbReference>
<evidence type="ECO:0000256" key="3">
    <source>
        <dbReference type="SAM" id="MobiDB-lite"/>
    </source>
</evidence>
<dbReference type="Proteomes" id="UP001596067">
    <property type="component" value="Unassembled WGS sequence"/>
</dbReference>
<evidence type="ECO:0000256" key="1">
    <source>
        <dbReference type="ARBA" id="ARBA00008645"/>
    </source>
</evidence>
<dbReference type="InterPro" id="IPR050261">
    <property type="entry name" value="FrsA_esterase"/>
</dbReference>
<organism evidence="5 6">
    <name type="scientific">Kitasatospora aburaviensis</name>
    <dbReference type="NCBI Taxonomy" id="67265"/>
    <lineage>
        <taxon>Bacteria</taxon>
        <taxon>Bacillati</taxon>
        <taxon>Actinomycetota</taxon>
        <taxon>Actinomycetes</taxon>
        <taxon>Kitasatosporales</taxon>
        <taxon>Streptomycetaceae</taxon>
        <taxon>Kitasatospora</taxon>
    </lineage>
</organism>
<name>A0ABW1F7U3_9ACTN</name>
<evidence type="ECO:0000256" key="2">
    <source>
        <dbReference type="ARBA" id="ARBA00022801"/>
    </source>
</evidence>
<evidence type="ECO:0000313" key="5">
    <source>
        <dbReference type="EMBL" id="MFC5890306.1"/>
    </source>
</evidence>
<comment type="caution">
    <text evidence="5">The sequence shown here is derived from an EMBL/GenBank/DDBJ whole genome shotgun (WGS) entry which is preliminary data.</text>
</comment>
<dbReference type="InterPro" id="IPR049492">
    <property type="entry name" value="BD-FAE-like_dom"/>
</dbReference>
<feature type="domain" description="BD-FAE-like" evidence="4">
    <location>
        <begin position="283"/>
        <end position="381"/>
    </location>
</feature>
<evidence type="ECO:0000259" key="4">
    <source>
        <dbReference type="Pfam" id="PF20434"/>
    </source>
</evidence>
<reference evidence="6" key="1">
    <citation type="journal article" date="2019" name="Int. J. Syst. Evol. Microbiol.">
        <title>The Global Catalogue of Microorganisms (GCM) 10K type strain sequencing project: providing services to taxonomists for standard genome sequencing and annotation.</title>
        <authorList>
            <consortium name="The Broad Institute Genomics Platform"/>
            <consortium name="The Broad Institute Genome Sequencing Center for Infectious Disease"/>
            <person name="Wu L."/>
            <person name="Ma J."/>
        </authorList>
    </citation>
    <scope>NUCLEOTIDE SEQUENCE [LARGE SCALE GENOMIC DNA]</scope>
    <source>
        <strain evidence="6">CGMCC 4.1469</strain>
    </source>
</reference>
<gene>
    <name evidence="5" type="ORF">ACFP0N_35665</name>
</gene>
<proteinExistence type="inferred from homology"/>
<keyword evidence="6" id="KW-1185">Reference proteome</keyword>